<dbReference type="InterPro" id="IPR025589">
    <property type="entry name" value="Toprim_C_rpt"/>
</dbReference>
<reference evidence="14 15" key="1">
    <citation type="journal article" date="2016" name="Nat. Commun.">
        <title>Thousands of microbial genomes shed light on interconnected biogeochemical processes in an aquifer system.</title>
        <authorList>
            <person name="Anantharaman K."/>
            <person name="Brown C.T."/>
            <person name="Hug L.A."/>
            <person name="Sharon I."/>
            <person name="Castelle C.J."/>
            <person name="Probst A.J."/>
            <person name="Thomas B.C."/>
            <person name="Singh A."/>
            <person name="Wilkins M.J."/>
            <person name="Karaoz U."/>
            <person name="Brodie E.L."/>
            <person name="Williams K.H."/>
            <person name="Hubbard S.S."/>
            <person name="Banfield J.F."/>
        </authorList>
    </citation>
    <scope>NUCLEOTIDE SEQUENCE [LARGE SCALE GENOMIC DNA]</scope>
</reference>
<keyword evidence="7 10" id="KW-0799">Topoisomerase</keyword>
<dbReference type="SMART" id="SM00436">
    <property type="entry name" value="TOP1Bc"/>
    <property type="match status" value="1"/>
</dbReference>
<gene>
    <name evidence="10" type="primary">topA</name>
    <name evidence="14" type="ORF">A3D47_01995</name>
</gene>
<dbReference type="GO" id="GO:0006265">
    <property type="term" value="P:DNA topological change"/>
    <property type="evidence" value="ECO:0007669"/>
    <property type="project" value="UniProtKB-UniRule"/>
</dbReference>
<feature type="region of interest" description="Disordered" evidence="11">
    <location>
        <begin position="238"/>
        <end position="266"/>
    </location>
</feature>
<dbReference type="SUPFAM" id="SSF56712">
    <property type="entry name" value="Prokaryotic type I DNA topoisomerase"/>
    <property type="match status" value="1"/>
</dbReference>
<sequence>MNLVIVESPTKAKTIGKFLGKGFKVESSYGHVRDLPKGTKKAIDIKAGFVPHYEIVKGKEKMIEHLRGLAQESDETYLATDPDREGEAIAWHLSDALNLNPKKTKRIVFHEITKEAIEDALSHPRDIDERLKTAQEARRVLDRLVGYALSGLIWKKVRYGLSAGRVQSPALRILMEREREIRAFKPEDFWVIQGIFQTKGKDSLTLTCMEEPRKEKEMERIMSSGKSGNWKIKEVKATETKRSPRPPFTTSTLQQAASTRLGMSPSRTMGTAQKLYEAGYITYMRTDSTNIAAQAQRQMLAVVEKSFGKVYVEPRVYKTTSKLAQEAHEAVRPSNATLKSAGSTPEQKNLYRLIWQRAISSQMKEALLMKTRISANIEGDSIPDFAANGSRLLFDGWLKADPEARGEDVEVPKVESGEGLILKDLTSSAKQTEPPSRYTEAGLVKELEKRGIGRPSTYASIMKTLADRGYVVKTGKTLFPTDTGDVVSTFVEQNFGNYISDTFTAEMENEFDQIANGEREYKKTLKDFYGPFSKEVAAKEDIPKLTNLGDAPKKFKCPKCDASMIMKLGRNGTFMSCSRFPECDGARTGEGLVIEPDKPIGVDPKSGESVFILNGRFGPYAQIGQKTKANPKPRRGSLPKGVDPSKVTLDEALKYLSLPRELGTHPGTGKMITASVGRFGPYIVHESDFRSLKKDDVYSINLERSLEILKEEKKTRGFKRKTKEASQ</sequence>
<dbReference type="InterPro" id="IPR023405">
    <property type="entry name" value="Topo_IA_core_domain"/>
</dbReference>
<dbReference type="PROSITE" id="PS52039">
    <property type="entry name" value="TOPO_IA_2"/>
    <property type="match status" value="1"/>
</dbReference>
<feature type="site" description="Interaction with DNA" evidence="10">
    <location>
        <position position="139"/>
    </location>
</feature>
<evidence type="ECO:0000256" key="3">
    <source>
        <dbReference type="ARBA" id="ARBA00022723"/>
    </source>
</evidence>
<dbReference type="GO" id="GO:0008270">
    <property type="term" value="F:zinc ion binding"/>
    <property type="evidence" value="ECO:0007669"/>
    <property type="project" value="UniProtKB-KW"/>
</dbReference>
<feature type="site" description="Interaction with DNA" evidence="10">
    <location>
        <position position="285"/>
    </location>
</feature>
<dbReference type="InterPro" id="IPR003601">
    <property type="entry name" value="Topo_IA_2"/>
</dbReference>
<evidence type="ECO:0000256" key="10">
    <source>
        <dbReference type="HAMAP-Rule" id="MF_00952"/>
    </source>
</evidence>
<dbReference type="Gene3D" id="3.40.50.140">
    <property type="match status" value="1"/>
</dbReference>
<evidence type="ECO:0000256" key="8">
    <source>
        <dbReference type="ARBA" id="ARBA00023125"/>
    </source>
</evidence>
<dbReference type="InterPro" id="IPR013498">
    <property type="entry name" value="Topo_IA_Znf"/>
</dbReference>
<dbReference type="SMART" id="SM00493">
    <property type="entry name" value="TOPRIM"/>
    <property type="match status" value="1"/>
</dbReference>
<dbReference type="Gene3D" id="3.30.65.10">
    <property type="entry name" value="Bacterial Topoisomerase I, domain 1"/>
    <property type="match status" value="1"/>
</dbReference>
<keyword evidence="6" id="KW-0460">Magnesium</keyword>
<feature type="active site" description="O-(5'-phospho-DNA)-tyrosine intermediate" evidence="10">
    <location>
        <position position="283"/>
    </location>
</feature>
<dbReference type="HAMAP" id="MF_00952">
    <property type="entry name" value="Topoisom_1_prok"/>
    <property type="match status" value="1"/>
</dbReference>
<evidence type="ECO:0000259" key="13">
    <source>
        <dbReference type="PROSITE" id="PS52039"/>
    </source>
</evidence>
<dbReference type="InterPro" id="IPR000380">
    <property type="entry name" value="Topo_IA"/>
</dbReference>
<evidence type="ECO:0000256" key="9">
    <source>
        <dbReference type="ARBA" id="ARBA00023235"/>
    </source>
</evidence>
<dbReference type="InterPro" id="IPR034149">
    <property type="entry name" value="TOPRIM_TopoI"/>
</dbReference>
<feature type="compositionally biased region" description="Polar residues" evidence="11">
    <location>
        <begin position="248"/>
        <end position="258"/>
    </location>
</feature>
<evidence type="ECO:0000313" key="15">
    <source>
        <dbReference type="Proteomes" id="UP000178651"/>
    </source>
</evidence>
<dbReference type="InterPro" id="IPR023406">
    <property type="entry name" value="Topo_IA_AS"/>
</dbReference>
<evidence type="ECO:0000256" key="5">
    <source>
        <dbReference type="ARBA" id="ARBA00022833"/>
    </source>
</evidence>
<protein>
    <recommendedName>
        <fullName evidence="10">DNA topoisomerase 1</fullName>
        <ecNumber evidence="10">5.6.2.1</ecNumber>
    </recommendedName>
    <alternativeName>
        <fullName evidence="10">DNA topoisomerase I</fullName>
    </alternativeName>
</protein>
<keyword evidence="5" id="KW-0862">Zinc</keyword>
<dbReference type="InterPro" id="IPR013826">
    <property type="entry name" value="Topo_IA_cen_sub3"/>
</dbReference>
<comment type="subunit">
    <text evidence="10">Monomer.</text>
</comment>
<comment type="similarity">
    <text evidence="2 10">Belongs to the type IA topoisomerase family.</text>
</comment>
<feature type="domain" description="Toprim" evidence="12">
    <location>
        <begin position="1"/>
        <end position="112"/>
    </location>
</feature>
<dbReference type="PROSITE" id="PS50880">
    <property type="entry name" value="TOPRIM"/>
    <property type="match status" value="1"/>
</dbReference>
<comment type="function">
    <text evidence="10">Releases the supercoiling and torsional tension of DNA, which is introduced during the DNA replication and transcription, by transiently cleaving and rejoining one strand of the DNA duplex. Introduces a single-strand break via transesterification at a target site in duplex DNA. The scissile phosphodiester is attacked by the catalytic tyrosine of the enzyme, resulting in the formation of a DNA-(5'-phosphotyrosyl)-enzyme intermediate and the expulsion of a 3'-OH DNA strand. The free DNA strand then undergoes passage around the unbroken strand, thus removing DNA supercoils. Finally, in the religation step, the DNA 3'-OH attacks the covalent intermediate to expel the active-site tyrosine and restore the DNA phosphodiester backbone.</text>
</comment>
<comment type="caution">
    <text evidence="14">The sequence shown here is derived from an EMBL/GenBank/DDBJ whole genome shotgun (WGS) entry which is preliminary data.</text>
</comment>
<accession>A0A1G1YZU4</accession>
<evidence type="ECO:0000256" key="6">
    <source>
        <dbReference type="ARBA" id="ARBA00022842"/>
    </source>
</evidence>
<feature type="site" description="Interaction with DNA" evidence="10">
    <location>
        <position position="138"/>
    </location>
</feature>
<evidence type="ECO:0000256" key="1">
    <source>
        <dbReference type="ARBA" id="ARBA00000213"/>
    </source>
</evidence>
<dbReference type="InterPro" id="IPR006171">
    <property type="entry name" value="TOPRIM_dom"/>
</dbReference>
<comment type="catalytic activity">
    <reaction evidence="1 10">
        <text>ATP-independent breakage of single-stranded DNA, followed by passage and rejoining.</text>
        <dbReference type="EC" id="5.6.2.1"/>
    </reaction>
</comment>
<dbReference type="CDD" id="cd03363">
    <property type="entry name" value="TOPRIM_TopoIA_TopoI"/>
    <property type="match status" value="1"/>
</dbReference>
<dbReference type="Proteomes" id="UP000178651">
    <property type="component" value="Unassembled WGS sequence"/>
</dbReference>
<evidence type="ECO:0000256" key="2">
    <source>
        <dbReference type="ARBA" id="ARBA00009446"/>
    </source>
</evidence>
<dbReference type="EC" id="5.6.2.1" evidence="10"/>
<evidence type="ECO:0000256" key="11">
    <source>
        <dbReference type="SAM" id="MobiDB-lite"/>
    </source>
</evidence>
<feature type="site" description="Interaction with DNA" evidence="10">
    <location>
        <position position="468"/>
    </location>
</feature>
<organism evidence="14 15">
    <name type="scientific">Candidatus Colwellbacteria bacterium RIFCSPHIGHO2_02_FULL_43_15</name>
    <dbReference type="NCBI Taxonomy" id="1797686"/>
    <lineage>
        <taxon>Bacteria</taxon>
        <taxon>Candidatus Colwelliibacteriota</taxon>
    </lineage>
</organism>
<dbReference type="Gene3D" id="2.70.20.10">
    <property type="entry name" value="Topoisomerase I, domain 3"/>
    <property type="match status" value="1"/>
</dbReference>
<dbReference type="PANTHER" id="PTHR42785:SF1">
    <property type="entry name" value="DNA TOPOISOMERASE"/>
    <property type="match status" value="1"/>
</dbReference>
<dbReference type="Pfam" id="PF01396">
    <property type="entry name" value="Zn_ribbon_Top1"/>
    <property type="match status" value="1"/>
</dbReference>
<feature type="domain" description="Topo IA-type catalytic" evidence="13">
    <location>
        <begin position="128"/>
        <end position="537"/>
    </location>
</feature>
<feature type="site" description="Interaction with DNA" evidence="10">
    <location>
        <position position="147"/>
    </location>
</feature>
<dbReference type="InterPro" id="IPR028612">
    <property type="entry name" value="Topoisom_1_IA"/>
</dbReference>
<dbReference type="GO" id="GO:0003677">
    <property type="term" value="F:DNA binding"/>
    <property type="evidence" value="ECO:0007669"/>
    <property type="project" value="UniProtKB-KW"/>
</dbReference>
<dbReference type="GO" id="GO:0005694">
    <property type="term" value="C:chromosome"/>
    <property type="evidence" value="ECO:0007669"/>
    <property type="project" value="InterPro"/>
</dbReference>
<keyword evidence="4" id="KW-0863">Zinc-finger</keyword>
<feature type="region of interest" description="Interaction with DNA" evidence="10">
    <location>
        <begin position="162"/>
        <end position="167"/>
    </location>
</feature>
<dbReference type="Gene3D" id="1.10.290.10">
    <property type="entry name" value="Topoisomerase I, domain 4"/>
    <property type="match status" value="1"/>
</dbReference>
<dbReference type="Pfam" id="PF01131">
    <property type="entry name" value="Topoisom_bac"/>
    <property type="match status" value="1"/>
</dbReference>
<feature type="site" description="Interaction with DNA" evidence="10">
    <location>
        <position position="142"/>
    </location>
</feature>
<feature type="site" description="Interaction with DNA" evidence="10">
    <location>
        <position position="31"/>
    </location>
</feature>
<name>A0A1G1YZU4_9BACT</name>
<dbReference type="PROSITE" id="PS00396">
    <property type="entry name" value="TOPO_IA_1"/>
    <property type="match status" value="1"/>
</dbReference>
<proteinExistence type="inferred from homology"/>
<dbReference type="EMBL" id="MHIU01000017">
    <property type="protein sequence ID" value="OGY57901.1"/>
    <property type="molecule type" value="Genomic_DNA"/>
</dbReference>
<feature type="site" description="Interaction with DNA" evidence="10">
    <location>
        <position position="154"/>
    </location>
</feature>
<keyword evidence="8 10" id="KW-0238">DNA-binding</keyword>
<dbReference type="CDD" id="cd00186">
    <property type="entry name" value="TOP1Ac"/>
    <property type="match status" value="1"/>
</dbReference>
<dbReference type="PRINTS" id="PR00417">
    <property type="entry name" value="PRTPISMRASEI"/>
</dbReference>
<dbReference type="GO" id="GO:0003917">
    <property type="term" value="F:DNA topoisomerase type I (single strand cut, ATP-independent) activity"/>
    <property type="evidence" value="ECO:0007669"/>
    <property type="project" value="UniProtKB-UniRule"/>
</dbReference>
<dbReference type="InterPro" id="IPR013824">
    <property type="entry name" value="Topo_IA_cen_sub1"/>
</dbReference>
<keyword evidence="9 10" id="KW-0413">Isomerase</keyword>
<dbReference type="AlphaFoldDB" id="A0A1G1YZU4"/>
<dbReference type="InterPro" id="IPR003602">
    <property type="entry name" value="Topo_IA_DNA-bd_dom"/>
</dbReference>
<dbReference type="SMART" id="SM00437">
    <property type="entry name" value="TOP1Ac"/>
    <property type="match status" value="1"/>
</dbReference>
<evidence type="ECO:0000313" key="14">
    <source>
        <dbReference type="EMBL" id="OGY57901.1"/>
    </source>
</evidence>
<evidence type="ECO:0000259" key="12">
    <source>
        <dbReference type="PROSITE" id="PS50880"/>
    </source>
</evidence>
<keyword evidence="3" id="KW-0479">Metal-binding</keyword>
<evidence type="ECO:0000256" key="4">
    <source>
        <dbReference type="ARBA" id="ARBA00022771"/>
    </source>
</evidence>
<dbReference type="InterPro" id="IPR005733">
    <property type="entry name" value="TopoI_bac-type"/>
</dbReference>
<dbReference type="InterPro" id="IPR013497">
    <property type="entry name" value="Topo_IA_cen"/>
</dbReference>
<dbReference type="Pfam" id="PF13368">
    <property type="entry name" value="Toprim_C_rpt"/>
    <property type="match status" value="1"/>
</dbReference>
<dbReference type="InterPro" id="IPR013825">
    <property type="entry name" value="Topo_IA_cen_sub2"/>
</dbReference>
<dbReference type="PANTHER" id="PTHR42785">
    <property type="entry name" value="DNA TOPOISOMERASE, TYPE IA, CORE"/>
    <property type="match status" value="1"/>
</dbReference>
<dbReference type="Pfam" id="PF01751">
    <property type="entry name" value="Toprim"/>
    <property type="match status" value="1"/>
</dbReference>
<dbReference type="Gene3D" id="1.10.460.10">
    <property type="entry name" value="Topoisomerase I, domain 2"/>
    <property type="match status" value="1"/>
</dbReference>
<dbReference type="NCBIfam" id="TIGR01051">
    <property type="entry name" value="topA_bact"/>
    <property type="match status" value="1"/>
</dbReference>
<evidence type="ECO:0000256" key="7">
    <source>
        <dbReference type="ARBA" id="ARBA00023029"/>
    </source>
</evidence>